<evidence type="ECO:0000259" key="1">
    <source>
        <dbReference type="Pfam" id="PF20729"/>
    </source>
</evidence>
<feature type="domain" description="PE cleavage protein A C-terminal" evidence="1">
    <location>
        <begin position="52"/>
        <end position="278"/>
    </location>
</feature>
<keyword evidence="3" id="KW-1185">Reference proteome</keyword>
<accession>A0ABQ0NL76</accession>
<sequence length="307" mass="31075">MQHLLVEIPHHARIGGIGGYCDVIAGAGGPGGAAGLLGTGGTGGAGGLWWGNGSSSIEFGQAPQFETNYYDVYRVPVDFGNGIITRPTNIGVVSSATMTNTVTGVTTPIEPSMVEPIVGIGAITGTPPYFTTSPTQALPGILGNGMLIDEPRNCGQFGPNPLSGTASMLGAAGTKVNVSINGGQPQAVPAIVDTGGRYGYLPSDLIGNIPVGAKVPAGTIISVTALDGTPLYTQTVNDSAGPTVTTPTTADGIYNTGYFPFSLGRIYFGYDPPGVGITTFDVPAVAKPEILAAKIHNAQTELLDVAV</sequence>
<protein>
    <recommendedName>
        <fullName evidence="1">PE cleavage protein A C-terminal domain-containing protein</fullName>
    </recommendedName>
</protein>
<name>A0ABQ0NL76_9MYCO</name>
<comment type="caution">
    <text evidence="2">The sequence shown here is derived from an EMBL/GenBank/DDBJ whole genome shotgun (WGS) entry which is preliminary data.</text>
</comment>
<evidence type="ECO:0000313" key="2">
    <source>
        <dbReference type="EMBL" id="GBG37621.1"/>
    </source>
</evidence>
<dbReference type="EMBL" id="BFCH01000016">
    <property type="protein sequence ID" value="GBG37621.1"/>
    <property type="molecule type" value="Genomic_DNA"/>
</dbReference>
<organism evidence="2 3">
    <name type="scientific">Mycobacterium montefiorense</name>
    <dbReference type="NCBI Taxonomy" id="154654"/>
    <lineage>
        <taxon>Bacteria</taxon>
        <taxon>Bacillati</taxon>
        <taxon>Actinomycetota</taxon>
        <taxon>Actinomycetes</taxon>
        <taxon>Mycobacteriales</taxon>
        <taxon>Mycobacteriaceae</taxon>
        <taxon>Mycobacterium</taxon>
        <taxon>Mycobacterium simiae complex</taxon>
    </lineage>
</organism>
<dbReference type="InterPro" id="IPR021109">
    <property type="entry name" value="Peptidase_aspartic_dom_sf"/>
</dbReference>
<evidence type="ECO:0000313" key="3">
    <source>
        <dbReference type="Proteomes" id="UP000245060"/>
    </source>
</evidence>
<reference evidence="3" key="1">
    <citation type="submission" date="2018-04" db="EMBL/GenBank/DDBJ databases">
        <title>Draft genome sequence of Mycobacterium montefiorense isolated from Japanese black salamander.</title>
        <authorList>
            <person name="Fukano H."/>
            <person name="Yoshida M."/>
            <person name="Shimizu A."/>
            <person name="Iwao H."/>
            <person name="Kurata O."/>
            <person name="Katayama Y."/>
            <person name="Omatsu T."/>
            <person name="Mizutani T."/>
            <person name="Wada S."/>
            <person name="Hoshino Y."/>
        </authorList>
    </citation>
    <scope>NUCLEOTIDE SEQUENCE [LARGE SCALE GENOMIC DNA]</scope>
    <source>
        <strain evidence="3">BS</strain>
    </source>
</reference>
<dbReference type="Pfam" id="PF20729">
    <property type="entry name" value="PE-PGRS_C"/>
    <property type="match status" value="1"/>
</dbReference>
<dbReference type="Proteomes" id="UP000245060">
    <property type="component" value="Unassembled WGS sequence"/>
</dbReference>
<proteinExistence type="predicted"/>
<dbReference type="NCBIfam" id="NF038019">
    <property type="entry name" value="PE_process_PecA"/>
    <property type="match status" value="1"/>
</dbReference>
<dbReference type="Gene3D" id="2.40.70.10">
    <property type="entry name" value="Acid Proteases"/>
    <property type="match status" value="1"/>
</dbReference>
<dbReference type="InterPro" id="IPR048054">
    <property type="entry name" value="PecA_C"/>
</dbReference>
<gene>
    <name evidence="2" type="ORF">MmonteBS_19930</name>
</gene>